<reference evidence="1 2" key="1">
    <citation type="journal article" date="2013" name="Genome Announc.">
        <title>Draft Genome Sequence of the Cellulolytic Bacterium Clostridium papyrosolvens C7 (ATCC 700395).</title>
        <authorList>
            <person name="Zepeda V."/>
            <person name="Dassa B."/>
            <person name="Borovok I."/>
            <person name="Lamed R."/>
            <person name="Bayer E.A."/>
            <person name="Cate J.H."/>
        </authorList>
    </citation>
    <scope>NUCLEOTIDE SEQUENCE [LARGE SCALE GENOMIC DNA]</scope>
    <source>
        <strain evidence="1 2">C7</strain>
    </source>
</reference>
<evidence type="ECO:0008006" key="3">
    <source>
        <dbReference type="Google" id="ProtNLM"/>
    </source>
</evidence>
<dbReference type="PATRIC" id="fig|1330534.3.peg.1607"/>
<dbReference type="EMBL" id="ATAY01000026">
    <property type="protein sequence ID" value="EPR12494.1"/>
    <property type="molecule type" value="Genomic_DNA"/>
</dbReference>
<name>U4R2C3_9FIRM</name>
<dbReference type="RefSeq" id="WP_020815162.1">
    <property type="nucleotide sequence ID" value="NZ_ATAY01000026.1"/>
</dbReference>
<dbReference type="Pfam" id="PF24829">
    <property type="entry name" value="Phage_connect_2"/>
    <property type="match status" value="1"/>
</dbReference>
<sequence>MALIDDVKLSLRIKTDAFDDEINPLIEACKIDLKLAGVNVIEETDPLIKRAVILYAKANFGYSEDSEKYKIAYDMQKNSLALSQKYNTIAATTTETIV</sequence>
<dbReference type="AlphaFoldDB" id="U4R2C3"/>
<evidence type="ECO:0000313" key="1">
    <source>
        <dbReference type="EMBL" id="EPR12494.1"/>
    </source>
</evidence>
<organism evidence="1 2">
    <name type="scientific">Ruminiclostridium papyrosolvens C7</name>
    <dbReference type="NCBI Taxonomy" id="1330534"/>
    <lineage>
        <taxon>Bacteria</taxon>
        <taxon>Bacillati</taxon>
        <taxon>Bacillota</taxon>
        <taxon>Clostridia</taxon>
        <taxon>Eubacteriales</taxon>
        <taxon>Oscillospiraceae</taxon>
        <taxon>Ruminiclostridium</taxon>
    </lineage>
</organism>
<gene>
    <name evidence="1" type="ORF">L323_08045</name>
</gene>
<protein>
    <recommendedName>
        <fullName evidence="3">DNA-packaging protein</fullName>
    </recommendedName>
</protein>
<dbReference type="InterPro" id="IPR056951">
    <property type="entry name" value="Phage_connect_2"/>
</dbReference>
<accession>U4R2C3</accession>
<dbReference type="Proteomes" id="UP000016860">
    <property type="component" value="Unassembled WGS sequence"/>
</dbReference>
<dbReference type="InterPro" id="IPR006450">
    <property type="entry name" value="Phage_HK97_gp6-like"/>
</dbReference>
<comment type="caution">
    <text evidence="1">The sequence shown here is derived from an EMBL/GenBank/DDBJ whole genome shotgun (WGS) entry which is preliminary data.</text>
</comment>
<dbReference type="STRING" id="1330534.L323_08045"/>
<dbReference type="OrthoDB" id="2889166at2"/>
<dbReference type="NCBIfam" id="TIGR01560">
    <property type="entry name" value="put_DNA_pack"/>
    <property type="match status" value="1"/>
</dbReference>
<evidence type="ECO:0000313" key="2">
    <source>
        <dbReference type="Proteomes" id="UP000016860"/>
    </source>
</evidence>
<proteinExistence type="predicted"/>